<protein>
    <submittedName>
        <fullName evidence="2">GNAT family acetyltransferase</fullName>
    </submittedName>
</protein>
<dbReference type="Pfam" id="PF00583">
    <property type="entry name" value="Acetyltransf_1"/>
    <property type="match status" value="1"/>
</dbReference>
<proteinExistence type="predicted"/>
<dbReference type="Gene3D" id="3.40.630.30">
    <property type="match status" value="1"/>
</dbReference>
<dbReference type="Proteomes" id="UP000075816">
    <property type="component" value="Unassembled WGS sequence"/>
</dbReference>
<reference evidence="2 3" key="1">
    <citation type="submission" date="2016-03" db="EMBL/GenBank/DDBJ databases">
        <title>Comparative genomics of human isolates of Fusobacterium necrophorum.</title>
        <authorList>
            <person name="Jensen A."/>
            <person name="Bank S."/>
            <person name="Andersen P.S."/>
            <person name="Kristensen L.H."/>
            <person name="Prag J."/>
        </authorList>
    </citation>
    <scope>NUCLEOTIDE SEQUENCE [LARGE SCALE GENOMIC DNA]</scope>
    <source>
        <strain evidence="2 3">LS_1264</strain>
    </source>
</reference>
<name>A0A162JCI5_9FUSO</name>
<keyword evidence="2" id="KW-0808">Transferase</keyword>
<evidence type="ECO:0000313" key="2">
    <source>
        <dbReference type="EMBL" id="KYL05530.1"/>
    </source>
</evidence>
<dbReference type="PROSITE" id="PS51186">
    <property type="entry name" value="GNAT"/>
    <property type="match status" value="1"/>
</dbReference>
<dbReference type="GO" id="GO:0016747">
    <property type="term" value="F:acyltransferase activity, transferring groups other than amino-acyl groups"/>
    <property type="evidence" value="ECO:0007669"/>
    <property type="project" value="InterPro"/>
</dbReference>
<organism evidence="2 3">
    <name type="scientific">Fusobacterium necrophorum subsp. funduliforme</name>
    <dbReference type="NCBI Taxonomy" id="143387"/>
    <lineage>
        <taxon>Bacteria</taxon>
        <taxon>Fusobacteriati</taxon>
        <taxon>Fusobacteriota</taxon>
        <taxon>Fusobacteriia</taxon>
        <taxon>Fusobacteriales</taxon>
        <taxon>Fusobacteriaceae</taxon>
        <taxon>Fusobacterium</taxon>
    </lineage>
</organism>
<dbReference type="CDD" id="cd04301">
    <property type="entry name" value="NAT_SF"/>
    <property type="match status" value="1"/>
</dbReference>
<sequence>MNLKRKKEIGDLQKKQIWDIYQSNSYYFQVTHHRKAKETDIEEDIQEVPGKVGNFQKYYELLYLSDVPIGILDYLENFPEEKTVYIGLYMIKAECHHQGLGRSIFLELEKDFQIKGFQKIRLAIIPENRISFYFWLHMGFTEKEEKIWKEKSGLQKKVIILEKSLKV</sequence>
<dbReference type="SUPFAM" id="SSF55729">
    <property type="entry name" value="Acyl-CoA N-acyltransferases (Nat)"/>
    <property type="match status" value="1"/>
</dbReference>
<dbReference type="RefSeq" id="WP_062680976.1">
    <property type="nucleotide sequence ID" value="NZ_LVEA01000001.1"/>
</dbReference>
<evidence type="ECO:0000259" key="1">
    <source>
        <dbReference type="PROSITE" id="PS51186"/>
    </source>
</evidence>
<gene>
    <name evidence="2" type="ORF">A2J07_01980</name>
</gene>
<dbReference type="InterPro" id="IPR016181">
    <property type="entry name" value="Acyl_CoA_acyltransferase"/>
</dbReference>
<dbReference type="AlphaFoldDB" id="A0A162JCI5"/>
<dbReference type="InterPro" id="IPR000182">
    <property type="entry name" value="GNAT_dom"/>
</dbReference>
<dbReference type="eggNOG" id="COG0456">
    <property type="taxonomic scope" value="Bacteria"/>
</dbReference>
<feature type="domain" description="N-acetyltransferase" evidence="1">
    <location>
        <begin position="7"/>
        <end position="166"/>
    </location>
</feature>
<dbReference type="EMBL" id="LVEA01000001">
    <property type="protein sequence ID" value="KYL05530.1"/>
    <property type="molecule type" value="Genomic_DNA"/>
</dbReference>
<accession>A0A162JCI5</accession>
<evidence type="ECO:0000313" key="3">
    <source>
        <dbReference type="Proteomes" id="UP000075816"/>
    </source>
</evidence>
<comment type="caution">
    <text evidence="2">The sequence shown here is derived from an EMBL/GenBank/DDBJ whole genome shotgun (WGS) entry which is preliminary data.</text>
</comment>